<dbReference type="PRINTS" id="PR00380">
    <property type="entry name" value="KINESINHEAVY"/>
</dbReference>
<dbReference type="InterPro" id="IPR036961">
    <property type="entry name" value="Kinesin_motor_dom_sf"/>
</dbReference>
<dbReference type="InterPro" id="IPR001752">
    <property type="entry name" value="Kinesin_motor_dom"/>
</dbReference>
<sequence length="304" mass="35221">MSVKVVIRVRPLSQREKDRGCTSCIAMDGPCTLIYDVATQRTFTFTFDYSFWSSNGFEEEDDGLLVPSESYYGDQHKVYDQIGADFFEDAWSGYHSFLLAYGQTDSGKSYSLMGYGSNQGIIARFVLEMFQKIDETTTQDRWYKVSMIMLEIYKELIQDLLVDYKSVPARGLKVRESKKLGIYIQNLSKHSVIRSEDLFKFLEEENNNKCIMATYMGQSSSRKQTIIIFSSNQFEIIDGTTTETYSDTKFVEMAGSERPRTPNATANWLRECRNINQMFGFPWSYYYNSCCQGKYEKYKLNSTL</sequence>
<organism evidence="3 4">
    <name type="scientific">Euplotes crassus</name>
    <dbReference type="NCBI Taxonomy" id="5936"/>
    <lineage>
        <taxon>Eukaryota</taxon>
        <taxon>Sar</taxon>
        <taxon>Alveolata</taxon>
        <taxon>Ciliophora</taxon>
        <taxon>Intramacronucleata</taxon>
        <taxon>Spirotrichea</taxon>
        <taxon>Hypotrichia</taxon>
        <taxon>Euplotida</taxon>
        <taxon>Euplotidae</taxon>
        <taxon>Moneuplotes</taxon>
    </lineage>
</organism>
<evidence type="ECO:0000259" key="2">
    <source>
        <dbReference type="PROSITE" id="PS50067"/>
    </source>
</evidence>
<protein>
    <recommendedName>
        <fullName evidence="2">Kinesin motor domain-containing protein</fullName>
    </recommendedName>
</protein>
<keyword evidence="4" id="KW-1185">Reference proteome</keyword>
<dbReference type="EMBL" id="CAMPGE010029886">
    <property type="protein sequence ID" value="CAI2387376.1"/>
    <property type="molecule type" value="Genomic_DNA"/>
</dbReference>
<keyword evidence="1" id="KW-0547">Nucleotide-binding</keyword>
<dbReference type="GO" id="GO:0008017">
    <property type="term" value="F:microtubule binding"/>
    <property type="evidence" value="ECO:0007669"/>
    <property type="project" value="InterPro"/>
</dbReference>
<proteinExistence type="inferred from homology"/>
<reference evidence="3" key="1">
    <citation type="submission" date="2023-07" db="EMBL/GenBank/DDBJ databases">
        <authorList>
            <consortium name="AG Swart"/>
            <person name="Singh M."/>
            <person name="Singh A."/>
            <person name="Seah K."/>
            <person name="Emmerich C."/>
        </authorList>
    </citation>
    <scope>NUCLEOTIDE SEQUENCE</scope>
    <source>
        <strain evidence="3">DP1</strain>
    </source>
</reference>
<keyword evidence="1" id="KW-0505">Motor protein</keyword>
<dbReference type="GO" id="GO:0003777">
    <property type="term" value="F:microtubule motor activity"/>
    <property type="evidence" value="ECO:0007669"/>
    <property type="project" value="InterPro"/>
</dbReference>
<dbReference type="GO" id="GO:0005524">
    <property type="term" value="F:ATP binding"/>
    <property type="evidence" value="ECO:0007669"/>
    <property type="project" value="UniProtKB-UniRule"/>
</dbReference>
<dbReference type="GO" id="GO:0007018">
    <property type="term" value="P:microtubule-based movement"/>
    <property type="evidence" value="ECO:0007669"/>
    <property type="project" value="InterPro"/>
</dbReference>
<accession>A0AAD1YAV7</accession>
<name>A0AAD1YAV7_EUPCR</name>
<comment type="caution">
    <text evidence="3">The sequence shown here is derived from an EMBL/GenBank/DDBJ whole genome shotgun (WGS) entry which is preliminary data.</text>
</comment>
<dbReference type="AlphaFoldDB" id="A0AAD1YAV7"/>
<feature type="binding site" evidence="1">
    <location>
        <begin position="102"/>
        <end position="109"/>
    </location>
    <ligand>
        <name>ATP</name>
        <dbReference type="ChEBI" id="CHEBI:30616"/>
    </ligand>
</feature>
<dbReference type="InterPro" id="IPR027417">
    <property type="entry name" value="P-loop_NTPase"/>
</dbReference>
<evidence type="ECO:0000256" key="1">
    <source>
        <dbReference type="PROSITE-ProRule" id="PRU00283"/>
    </source>
</evidence>
<dbReference type="SMART" id="SM00129">
    <property type="entry name" value="KISc"/>
    <property type="match status" value="1"/>
</dbReference>
<evidence type="ECO:0000313" key="3">
    <source>
        <dbReference type="EMBL" id="CAI2387376.1"/>
    </source>
</evidence>
<dbReference type="Proteomes" id="UP001295684">
    <property type="component" value="Unassembled WGS sequence"/>
</dbReference>
<dbReference type="Gene3D" id="3.40.850.10">
    <property type="entry name" value="Kinesin motor domain"/>
    <property type="match status" value="1"/>
</dbReference>
<dbReference type="SUPFAM" id="SSF52540">
    <property type="entry name" value="P-loop containing nucleoside triphosphate hydrolases"/>
    <property type="match status" value="1"/>
</dbReference>
<dbReference type="Pfam" id="PF00225">
    <property type="entry name" value="Kinesin"/>
    <property type="match status" value="1"/>
</dbReference>
<dbReference type="PROSITE" id="PS50067">
    <property type="entry name" value="KINESIN_MOTOR_2"/>
    <property type="match status" value="1"/>
</dbReference>
<feature type="domain" description="Kinesin motor" evidence="2">
    <location>
        <begin position="2"/>
        <end position="304"/>
    </location>
</feature>
<keyword evidence="1" id="KW-0067">ATP-binding</keyword>
<comment type="similarity">
    <text evidence="1">Belongs to the TRAFAC class myosin-kinesin ATPase superfamily. Kinesin family.</text>
</comment>
<evidence type="ECO:0000313" key="4">
    <source>
        <dbReference type="Proteomes" id="UP001295684"/>
    </source>
</evidence>
<gene>
    <name evidence="3" type="ORF">ECRASSUSDP1_LOCUS29006</name>
</gene>
<dbReference type="PANTHER" id="PTHR47117">
    <property type="entry name" value="STAR-RELATED LIPID TRANSFER PROTEIN 9"/>
    <property type="match status" value="1"/>
</dbReference>